<dbReference type="Proteomes" id="UP000823399">
    <property type="component" value="Unassembled WGS sequence"/>
</dbReference>
<reference evidence="1" key="1">
    <citation type="journal article" date="2020" name="New Phytol.">
        <title>Comparative genomics reveals dynamic genome evolution in host specialist ectomycorrhizal fungi.</title>
        <authorList>
            <person name="Lofgren L.A."/>
            <person name="Nguyen N.H."/>
            <person name="Vilgalys R."/>
            <person name="Ruytinx J."/>
            <person name="Liao H.L."/>
            <person name="Branco S."/>
            <person name="Kuo A."/>
            <person name="LaButti K."/>
            <person name="Lipzen A."/>
            <person name="Andreopoulos W."/>
            <person name="Pangilinan J."/>
            <person name="Riley R."/>
            <person name="Hundley H."/>
            <person name="Na H."/>
            <person name="Barry K."/>
            <person name="Grigoriev I.V."/>
            <person name="Stajich J.E."/>
            <person name="Kennedy P.G."/>
        </authorList>
    </citation>
    <scope>NUCLEOTIDE SEQUENCE</scope>
    <source>
        <strain evidence="1">FC423</strain>
    </source>
</reference>
<dbReference type="GeneID" id="64696854"/>
<dbReference type="EMBL" id="JABBWM010000169">
    <property type="protein sequence ID" value="KAG2085527.1"/>
    <property type="molecule type" value="Genomic_DNA"/>
</dbReference>
<comment type="caution">
    <text evidence="1">The sequence shown here is derived from an EMBL/GenBank/DDBJ whole genome shotgun (WGS) entry which is preliminary data.</text>
</comment>
<dbReference type="AlphaFoldDB" id="A0A9P7JLM7"/>
<evidence type="ECO:0000313" key="2">
    <source>
        <dbReference type="Proteomes" id="UP000823399"/>
    </source>
</evidence>
<evidence type="ECO:0000313" key="1">
    <source>
        <dbReference type="EMBL" id="KAG2085527.1"/>
    </source>
</evidence>
<dbReference type="RefSeq" id="XP_041284683.1">
    <property type="nucleotide sequence ID" value="XM_041434595.1"/>
</dbReference>
<keyword evidence="2" id="KW-1185">Reference proteome</keyword>
<accession>A0A9P7JLM7</accession>
<protein>
    <submittedName>
        <fullName evidence="1">Uncharacterized protein</fullName>
    </submittedName>
</protein>
<sequence length="148" mass="16611">MSKVCRQPDHANLNIGFRSRHSSVPDGPMSKVCWQPNYANLNIGFRSRRSSVPDGPMSNASIYQYGSELQPLSEKLSIFLNMSRINHTTCMGSLPVKGRKALTQVDVWFDSRLTQSGVAPRRLTRIRTQLLRAVNKAKAMLREFASSS</sequence>
<organism evidence="1 2">
    <name type="scientific">Suillus discolor</name>
    <dbReference type="NCBI Taxonomy" id="1912936"/>
    <lineage>
        <taxon>Eukaryota</taxon>
        <taxon>Fungi</taxon>
        <taxon>Dikarya</taxon>
        <taxon>Basidiomycota</taxon>
        <taxon>Agaricomycotina</taxon>
        <taxon>Agaricomycetes</taxon>
        <taxon>Agaricomycetidae</taxon>
        <taxon>Boletales</taxon>
        <taxon>Suillineae</taxon>
        <taxon>Suillaceae</taxon>
        <taxon>Suillus</taxon>
    </lineage>
</organism>
<proteinExistence type="predicted"/>
<name>A0A9P7JLM7_9AGAM</name>
<gene>
    <name evidence="1" type="ORF">F5147DRAFT_659478</name>
</gene>
<dbReference type="OrthoDB" id="10529523at2759"/>